<protein>
    <submittedName>
        <fullName evidence="1">Uncharacterized protein</fullName>
    </submittedName>
</protein>
<evidence type="ECO:0000313" key="2">
    <source>
        <dbReference type="Proteomes" id="UP001162480"/>
    </source>
</evidence>
<organism evidence="1 2">
    <name type="scientific">Octopus vulgaris</name>
    <name type="common">Common octopus</name>
    <dbReference type="NCBI Taxonomy" id="6645"/>
    <lineage>
        <taxon>Eukaryota</taxon>
        <taxon>Metazoa</taxon>
        <taxon>Spiralia</taxon>
        <taxon>Lophotrochozoa</taxon>
        <taxon>Mollusca</taxon>
        <taxon>Cephalopoda</taxon>
        <taxon>Coleoidea</taxon>
        <taxon>Octopodiformes</taxon>
        <taxon>Octopoda</taxon>
        <taxon>Incirrata</taxon>
        <taxon>Octopodidae</taxon>
        <taxon>Octopus</taxon>
    </lineage>
</organism>
<keyword evidence="2" id="KW-1185">Reference proteome</keyword>
<dbReference type="AlphaFoldDB" id="A0AA36B6W1"/>
<proteinExistence type="predicted"/>
<evidence type="ECO:0000313" key="1">
    <source>
        <dbReference type="EMBL" id="CAI9729003.1"/>
    </source>
</evidence>
<reference evidence="1" key="1">
    <citation type="submission" date="2023-08" db="EMBL/GenBank/DDBJ databases">
        <authorList>
            <person name="Alioto T."/>
            <person name="Alioto T."/>
            <person name="Gomez Garrido J."/>
        </authorList>
    </citation>
    <scope>NUCLEOTIDE SEQUENCE</scope>
</reference>
<dbReference type="Proteomes" id="UP001162480">
    <property type="component" value="Chromosome 10"/>
</dbReference>
<dbReference type="EMBL" id="OX597823">
    <property type="protein sequence ID" value="CAI9729003.1"/>
    <property type="molecule type" value="Genomic_DNA"/>
</dbReference>
<gene>
    <name evidence="1" type="ORF">OCTVUL_1B006567</name>
</gene>
<name>A0AA36B6W1_OCTVU</name>
<accession>A0AA36B6W1</accession>
<sequence>MSVCSTSESRTSSGAEKCLLELSVAMVGIGAAMAESADGDGAVVTRVLVSFVGVERTGARLFLFFNLEQKAFR</sequence>